<gene>
    <name evidence="1" type="ORF">J2S17_000339</name>
</gene>
<keyword evidence="2" id="KW-1185">Reference proteome</keyword>
<evidence type="ECO:0000313" key="1">
    <source>
        <dbReference type="EMBL" id="MDQ0268470.1"/>
    </source>
</evidence>
<dbReference type="InterPro" id="IPR027455">
    <property type="entry name" value="Sper_AcTfrase_N"/>
</dbReference>
<sequence>MSLHIGEVSEDNWREVASLEVAKSQQQFIERNAFSLAESQYEKLGKSVALNDNEPSLAMRCLVGQLI</sequence>
<organism evidence="1 2">
    <name type="scientific">Cytobacillus purgationiresistens</name>
    <dbReference type="NCBI Taxonomy" id="863449"/>
    <lineage>
        <taxon>Bacteria</taxon>
        <taxon>Bacillati</taxon>
        <taxon>Bacillota</taxon>
        <taxon>Bacilli</taxon>
        <taxon>Bacillales</taxon>
        <taxon>Bacillaceae</taxon>
        <taxon>Cytobacillus</taxon>
    </lineage>
</organism>
<dbReference type="Gene3D" id="1.10.287.900">
    <property type="entry name" value="The crystal structure of the spermine/spermidine acetyltransferase from enterococcus faecali"/>
    <property type="match status" value="1"/>
</dbReference>
<evidence type="ECO:0000313" key="2">
    <source>
        <dbReference type="Proteomes" id="UP001238088"/>
    </source>
</evidence>
<comment type="caution">
    <text evidence="1">The sequence shown here is derived from an EMBL/GenBank/DDBJ whole genome shotgun (WGS) entry which is preliminary data.</text>
</comment>
<name>A0ABU0ABQ1_9BACI</name>
<protein>
    <submittedName>
        <fullName evidence="1">Uncharacterized protein</fullName>
    </submittedName>
</protein>
<dbReference type="Proteomes" id="UP001238088">
    <property type="component" value="Unassembled WGS sequence"/>
</dbReference>
<dbReference type="EMBL" id="JAUSUB010000001">
    <property type="protein sequence ID" value="MDQ0268470.1"/>
    <property type="molecule type" value="Genomic_DNA"/>
</dbReference>
<accession>A0ABU0ABQ1</accession>
<reference evidence="1 2" key="1">
    <citation type="submission" date="2023-07" db="EMBL/GenBank/DDBJ databases">
        <title>Genomic Encyclopedia of Type Strains, Phase IV (KMG-IV): sequencing the most valuable type-strain genomes for metagenomic binning, comparative biology and taxonomic classification.</title>
        <authorList>
            <person name="Goeker M."/>
        </authorList>
    </citation>
    <scope>NUCLEOTIDE SEQUENCE [LARGE SCALE GENOMIC DNA]</scope>
    <source>
        <strain evidence="1 2">DSM 23494</strain>
    </source>
</reference>
<proteinExistence type="predicted"/>